<dbReference type="GO" id="GO:0016740">
    <property type="term" value="F:transferase activity"/>
    <property type="evidence" value="ECO:0007669"/>
    <property type="project" value="UniProtKB-KW"/>
</dbReference>
<dbReference type="InterPro" id="IPR010987">
    <property type="entry name" value="Glutathione-S-Trfase_C-like"/>
</dbReference>
<dbReference type="InterPro" id="IPR036249">
    <property type="entry name" value="Thioredoxin-like_sf"/>
</dbReference>
<accession>A0A074X7F8</accession>
<dbReference type="EMBL" id="KL584702">
    <property type="protein sequence ID" value="KEQ77972.1"/>
    <property type="molecule type" value="Genomic_DNA"/>
</dbReference>
<dbReference type="Gene3D" id="3.40.30.10">
    <property type="entry name" value="Glutaredoxin"/>
    <property type="match status" value="1"/>
</dbReference>
<dbReference type="PANTHER" id="PTHR44051:SF9">
    <property type="entry name" value="GLUTATHIONE S-TRANSFERASE 1"/>
    <property type="match status" value="1"/>
</dbReference>
<dbReference type="PROSITE" id="PS50404">
    <property type="entry name" value="GST_NTER"/>
    <property type="match status" value="1"/>
</dbReference>
<keyword evidence="5" id="KW-0808">Transferase</keyword>
<dbReference type="InterPro" id="IPR040079">
    <property type="entry name" value="Glutathione_S-Trfase"/>
</dbReference>
<dbReference type="InterPro" id="IPR004046">
    <property type="entry name" value="GST_C"/>
</dbReference>
<organism evidence="5 6">
    <name type="scientific">Aureobasidium namibiae CBS 147.97</name>
    <dbReference type="NCBI Taxonomy" id="1043004"/>
    <lineage>
        <taxon>Eukaryota</taxon>
        <taxon>Fungi</taxon>
        <taxon>Dikarya</taxon>
        <taxon>Ascomycota</taxon>
        <taxon>Pezizomycotina</taxon>
        <taxon>Dothideomycetes</taxon>
        <taxon>Dothideomycetidae</taxon>
        <taxon>Dothideales</taxon>
        <taxon>Saccotheciaceae</taxon>
        <taxon>Aureobasidium</taxon>
    </lineage>
</organism>
<dbReference type="SFLD" id="SFLDS00019">
    <property type="entry name" value="Glutathione_Transferase_(cytos"/>
    <property type="match status" value="1"/>
</dbReference>
<dbReference type="SFLD" id="SFLDG00358">
    <property type="entry name" value="Main_(cytGST)"/>
    <property type="match status" value="1"/>
</dbReference>
<dbReference type="Pfam" id="PF00043">
    <property type="entry name" value="GST_C"/>
    <property type="match status" value="1"/>
</dbReference>
<dbReference type="Gene3D" id="1.20.1050.10">
    <property type="match status" value="1"/>
</dbReference>
<dbReference type="HOGENOM" id="CLU_011226_15_5_1"/>
<dbReference type="STRING" id="1043004.A0A074X7F8"/>
<dbReference type="SUPFAM" id="SSF52833">
    <property type="entry name" value="Thioredoxin-like"/>
    <property type="match status" value="1"/>
</dbReference>
<dbReference type="Pfam" id="PF02798">
    <property type="entry name" value="GST_N"/>
    <property type="match status" value="1"/>
</dbReference>
<evidence type="ECO:0000313" key="6">
    <source>
        <dbReference type="Proteomes" id="UP000027730"/>
    </source>
</evidence>
<dbReference type="PROSITE" id="PS50405">
    <property type="entry name" value="GST_CTER"/>
    <property type="match status" value="1"/>
</dbReference>
<dbReference type="Proteomes" id="UP000027730">
    <property type="component" value="Unassembled WGS sequence"/>
</dbReference>
<gene>
    <name evidence="5" type="ORF">M436DRAFT_69127</name>
</gene>
<sequence length="216" mass="24356">MPDITLYFLQASRCIRTAWQLEELGLDYTLEFTDRENGKAPQHFKDASGDALGKFPLIKDGELIVTESGAIAEYLCEKYDTSHKLLPEDTATRIQCLRWLHAAEATYALHALAILYTRWFGADNPSAAEKTEQGMSVNVCNDMDFLDASLAKNKTKFLVGDTVTVADCMMLFSAQFILARQLGTKGRKWENVERWIAECEGTESYKRALEKTGHEL</sequence>
<dbReference type="SUPFAM" id="SSF47616">
    <property type="entry name" value="GST C-terminal domain-like"/>
    <property type="match status" value="1"/>
</dbReference>
<reference evidence="5 6" key="1">
    <citation type="journal article" date="2014" name="BMC Genomics">
        <title>Genome sequencing of four Aureobasidium pullulans varieties: biotechnological potential, stress tolerance, and description of new species.</title>
        <authorList>
            <person name="Gostin Ar C."/>
            <person name="Ohm R.A."/>
            <person name="Kogej T."/>
            <person name="Sonjak S."/>
            <person name="Turk M."/>
            <person name="Zajc J."/>
            <person name="Zalar P."/>
            <person name="Grube M."/>
            <person name="Sun H."/>
            <person name="Han J."/>
            <person name="Sharma A."/>
            <person name="Chiniquy J."/>
            <person name="Ngan C.Y."/>
            <person name="Lipzen A."/>
            <person name="Barry K."/>
            <person name="Grigoriev I.V."/>
            <person name="Gunde-Cimerman N."/>
        </authorList>
    </citation>
    <scope>NUCLEOTIDE SEQUENCE [LARGE SCALE GENOMIC DNA]</scope>
    <source>
        <strain evidence="5 6">CBS 147.97</strain>
    </source>
</reference>
<evidence type="ECO:0000259" key="3">
    <source>
        <dbReference type="PROSITE" id="PS50404"/>
    </source>
</evidence>
<dbReference type="InterPro" id="IPR004045">
    <property type="entry name" value="Glutathione_S-Trfase_N"/>
</dbReference>
<dbReference type="AlphaFoldDB" id="A0A074X7F8"/>
<feature type="domain" description="GST C-terminal" evidence="4">
    <location>
        <begin position="89"/>
        <end position="216"/>
    </location>
</feature>
<evidence type="ECO:0000256" key="2">
    <source>
        <dbReference type="RuleBase" id="RU003494"/>
    </source>
</evidence>
<dbReference type="GeneID" id="25414530"/>
<feature type="domain" description="GST N-terminal" evidence="3">
    <location>
        <begin position="1"/>
        <end position="83"/>
    </location>
</feature>
<protein>
    <submittedName>
        <fullName evidence="5">Glutathione S-transferase</fullName>
    </submittedName>
</protein>
<evidence type="ECO:0000256" key="1">
    <source>
        <dbReference type="ARBA" id="ARBA00007409"/>
    </source>
</evidence>
<proteinExistence type="inferred from homology"/>
<evidence type="ECO:0000313" key="5">
    <source>
        <dbReference type="EMBL" id="KEQ77972.1"/>
    </source>
</evidence>
<dbReference type="OrthoDB" id="2309723at2759"/>
<keyword evidence="6" id="KW-1185">Reference proteome</keyword>
<dbReference type="InterPro" id="IPR036282">
    <property type="entry name" value="Glutathione-S-Trfase_C_sf"/>
</dbReference>
<dbReference type="PANTHER" id="PTHR44051">
    <property type="entry name" value="GLUTATHIONE S-TRANSFERASE-RELATED"/>
    <property type="match status" value="1"/>
</dbReference>
<evidence type="ECO:0000259" key="4">
    <source>
        <dbReference type="PROSITE" id="PS50405"/>
    </source>
</evidence>
<name>A0A074X7F8_9PEZI</name>
<dbReference type="CDD" id="cd03046">
    <property type="entry name" value="GST_N_GTT1_like"/>
    <property type="match status" value="1"/>
</dbReference>
<dbReference type="RefSeq" id="XP_013432265.1">
    <property type="nucleotide sequence ID" value="XM_013576811.1"/>
</dbReference>
<comment type="similarity">
    <text evidence="1 2">Belongs to the GST superfamily.</text>
</comment>